<evidence type="ECO:0000256" key="5">
    <source>
        <dbReference type="ARBA" id="ARBA00023002"/>
    </source>
</evidence>
<dbReference type="GO" id="GO:0019353">
    <property type="term" value="P:protoporphyrinogen IX biosynthetic process from glutamate"/>
    <property type="evidence" value="ECO:0007669"/>
    <property type="project" value="TreeGrafter"/>
</dbReference>
<dbReference type="SUPFAM" id="SSF69075">
    <property type="entry name" value="Glutamyl tRNA-reductase dimerization domain"/>
    <property type="match status" value="1"/>
</dbReference>
<dbReference type="GO" id="GO:0050661">
    <property type="term" value="F:NADP binding"/>
    <property type="evidence" value="ECO:0007669"/>
    <property type="project" value="InterPro"/>
</dbReference>
<comment type="miscellaneous">
    <text evidence="9">During catalysis, the active site Cys acts as a nucleophile attacking the alpha-carbonyl group of tRNA-bound glutamate with the formation of a thioester intermediate between enzyme and glutamate, and the concomitant release of tRNA(Glu). The thioester intermediate is finally reduced by direct hydride transfer from NADPH, to form the product GSA.</text>
</comment>
<evidence type="ECO:0000256" key="1">
    <source>
        <dbReference type="ARBA" id="ARBA00005059"/>
    </source>
</evidence>
<feature type="compositionally biased region" description="Basic residues" evidence="15">
    <location>
        <begin position="487"/>
        <end position="498"/>
    </location>
</feature>
<gene>
    <name evidence="9" type="primary">hemA</name>
    <name evidence="19" type="ORF">BECKFM1743A_GA0114220_100583</name>
    <name evidence="21" type="ORF">BECKFM1743B_GA0114221_100862</name>
    <name evidence="20" type="ORF">BECKFM1743C_GA0114222_102734</name>
</gene>
<protein>
    <recommendedName>
        <fullName evidence="8 9">Glutamyl-tRNA reductase</fullName>
        <shortName evidence="9">GluTR</shortName>
        <ecNumber evidence="3 9">1.2.1.70</ecNumber>
    </recommendedName>
</protein>
<dbReference type="InterPro" id="IPR015895">
    <property type="entry name" value="4pyrrol_synth_GluRdtase_N"/>
</dbReference>
<dbReference type="Pfam" id="PF00745">
    <property type="entry name" value="GlutR_dimer"/>
    <property type="match status" value="1"/>
</dbReference>
<feature type="binding site" evidence="9 12">
    <location>
        <begin position="224"/>
        <end position="229"/>
    </location>
    <ligand>
        <name>NADP(+)</name>
        <dbReference type="ChEBI" id="CHEBI:58349"/>
    </ligand>
</feature>
<evidence type="ECO:0000256" key="10">
    <source>
        <dbReference type="PIRSR" id="PIRSR000445-1"/>
    </source>
</evidence>
<reference evidence="20" key="1">
    <citation type="submission" date="2019-02" db="EMBL/GenBank/DDBJ databases">
        <authorList>
            <person name="Gruber-Vodicka R. H."/>
            <person name="Seah K. B. B."/>
        </authorList>
    </citation>
    <scope>NUCLEOTIDE SEQUENCE</scope>
    <source>
        <strain evidence="19">BECK_BZ163</strain>
        <strain evidence="21">BECK_BZ164</strain>
        <strain evidence="20">BECK_BZ165</strain>
    </source>
</reference>
<sequence length="498" mass="54969">MEIVAIFRQIRGECDTIRFLPLISYAVIFPITSDDRAMLLFAFGVNHNTASAAVRERVTFAPERVPPALRDLVACEGVEEAAILCTCNRTDLYCGLGHGDGQAALDWFGRTHGLTREELRRYLYTHRAKQAARHMMRVASGLDSMILGEPQILGQIKDAYYTAAACGALGHVLDKLFQQTFSVAKRVRTDTAIGASPVSVAFAAVTLARQIFGDMAPLTTLLIGAGETIELVARHLKGMGQDRLIIANRTLDNAHRLAAEFGGYAITLDEIPTHLPEADMVFSSTASQEVILTLPQAVAAIKKRKHRPVYMVDMAIPRDIAPAVGELEDVYLYTVDDLGEVIQENLRSRRDAAHQAEEIIDAQVAHFMGWLRTLDVVPTIRALRARGETTRDEVLTKAKRLLMAGTPPEEALGFLANTLTNKLLHRPTVQLRGAGFDGDEALVETIRGLFGIEGDSVHEECPRKAQRSQAATGATKHHEGRDLDPRRTRRNTKKERRI</sequence>
<dbReference type="FunFam" id="3.30.460.30:FF:000001">
    <property type="entry name" value="Glutamyl-tRNA reductase"/>
    <property type="match status" value="1"/>
</dbReference>
<dbReference type="EMBL" id="CAADFA010000273">
    <property type="protein sequence ID" value="VFJ60442.1"/>
    <property type="molecule type" value="Genomic_DNA"/>
</dbReference>
<evidence type="ECO:0000256" key="8">
    <source>
        <dbReference type="ARBA" id="ARBA00068659"/>
    </source>
</evidence>
<dbReference type="GO" id="GO:0008883">
    <property type="term" value="F:glutamyl-tRNA reductase activity"/>
    <property type="evidence" value="ECO:0007669"/>
    <property type="project" value="UniProtKB-UniRule"/>
</dbReference>
<evidence type="ECO:0000256" key="11">
    <source>
        <dbReference type="PIRSR" id="PIRSR000445-2"/>
    </source>
</evidence>
<feature type="domain" description="Tetrapyrrole biosynthesis glutamyl-tRNA reductase dimerisation" evidence="16">
    <location>
        <begin position="355"/>
        <end position="452"/>
    </location>
</feature>
<comment type="subunit">
    <text evidence="9">Homodimer.</text>
</comment>
<proteinExistence type="inferred from homology"/>
<evidence type="ECO:0000256" key="9">
    <source>
        <dbReference type="HAMAP-Rule" id="MF_00087"/>
    </source>
</evidence>
<keyword evidence="4 9" id="KW-0521">NADP</keyword>
<evidence type="ECO:0000256" key="12">
    <source>
        <dbReference type="PIRSR" id="PIRSR000445-3"/>
    </source>
</evidence>
<evidence type="ECO:0000256" key="6">
    <source>
        <dbReference type="ARBA" id="ARBA00023244"/>
    </source>
</evidence>
<evidence type="ECO:0000313" key="19">
    <source>
        <dbReference type="EMBL" id="VFJ48348.1"/>
    </source>
</evidence>
<feature type="compositionally biased region" description="Basic and acidic residues" evidence="15">
    <location>
        <begin position="476"/>
        <end position="486"/>
    </location>
</feature>
<feature type="site" description="Important for activity" evidence="9 13">
    <location>
        <position position="134"/>
    </location>
</feature>
<evidence type="ECO:0000256" key="15">
    <source>
        <dbReference type="SAM" id="MobiDB-lite"/>
    </source>
</evidence>
<accession>A0A450T2E7</accession>
<dbReference type="Pfam" id="PF01488">
    <property type="entry name" value="Shikimate_DH"/>
    <property type="match status" value="1"/>
</dbReference>
<evidence type="ECO:0000259" key="18">
    <source>
        <dbReference type="Pfam" id="PF05201"/>
    </source>
</evidence>
<dbReference type="EMBL" id="CAADFL010000086">
    <property type="protein sequence ID" value="VFK08913.1"/>
    <property type="molecule type" value="Genomic_DNA"/>
</dbReference>
<evidence type="ECO:0000256" key="7">
    <source>
        <dbReference type="ARBA" id="ARBA00047464"/>
    </source>
</evidence>
<evidence type="ECO:0000256" key="14">
    <source>
        <dbReference type="RuleBase" id="RU000584"/>
    </source>
</evidence>
<comment type="pathway">
    <text evidence="1 9 14">Porphyrin-containing compound metabolism; protoporphyrin-IX biosynthesis; 5-aminolevulinate from L-glutamyl-tRNA(Glu): step 1/2.</text>
</comment>
<evidence type="ECO:0000256" key="3">
    <source>
        <dbReference type="ARBA" id="ARBA00012970"/>
    </source>
</evidence>
<evidence type="ECO:0000256" key="4">
    <source>
        <dbReference type="ARBA" id="ARBA00022857"/>
    </source>
</evidence>
<dbReference type="AlphaFoldDB" id="A0A450T2E7"/>
<dbReference type="InterPro" id="IPR015896">
    <property type="entry name" value="4pyrrol_synth_GluRdtase_dimer"/>
</dbReference>
<dbReference type="Gene3D" id="3.30.460.30">
    <property type="entry name" value="Glutamyl-tRNA reductase, N-terminal domain"/>
    <property type="match status" value="1"/>
</dbReference>
<feature type="domain" description="Glutamyl-tRNA reductase N-terminal" evidence="18">
    <location>
        <begin position="44"/>
        <end position="191"/>
    </location>
</feature>
<keyword evidence="5 9" id="KW-0560">Oxidoreductase</keyword>
<dbReference type="PANTHER" id="PTHR43013:SF1">
    <property type="entry name" value="GLUTAMYL-TRNA REDUCTASE"/>
    <property type="match status" value="1"/>
</dbReference>
<dbReference type="InterPro" id="IPR000343">
    <property type="entry name" value="4pyrrol_synth_GluRdtase"/>
</dbReference>
<evidence type="ECO:0000259" key="17">
    <source>
        <dbReference type="Pfam" id="PF01488"/>
    </source>
</evidence>
<dbReference type="FunFam" id="3.40.50.720:FF:000031">
    <property type="entry name" value="Glutamyl-tRNA reductase"/>
    <property type="match status" value="1"/>
</dbReference>
<evidence type="ECO:0000256" key="13">
    <source>
        <dbReference type="PIRSR" id="PIRSR000445-4"/>
    </source>
</evidence>
<dbReference type="PROSITE" id="PS00747">
    <property type="entry name" value="GLUTR"/>
    <property type="match status" value="1"/>
</dbReference>
<dbReference type="HAMAP" id="MF_00087">
    <property type="entry name" value="Glu_tRNA_reductase"/>
    <property type="match status" value="1"/>
</dbReference>
<dbReference type="Pfam" id="PF05201">
    <property type="entry name" value="GlutR_N"/>
    <property type="match status" value="1"/>
</dbReference>
<feature type="binding site" evidence="9 11">
    <location>
        <begin position="149"/>
        <end position="151"/>
    </location>
    <ligand>
        <name>substrate</name>
    </ligand>
</feature>
<comment type="domain">
    <text evidence="9">Possesses an unusual extended V-shaped dimeric structure with each monomer consisting of three distinct domains arranged along a curved 'spinal' alpha-helix. The N-terminal catalytic domain specifically recognizes the glutamate moiety of the substrate. The second domain is the NADPH-binding domain, and the third C-terminal domain is responsible for dimerization.</text>
</comment>
<comment type="catalytic activity">
    <reaction evidence="7 9 14">
        <text>(S)-4-amino-5-oxopentanoate + tRNA(Glu) + NADP(+) = L-glutamyl-tRNA(Glu) + NADPH + H(+)</text>
        <dbReference type="Rhea" id="RHEA:12344"/>
        <dbReference type="Rhea" id="RHEA-COMP:9663"/>
        <dbReference type="Rhea" id="RHEA-COMP:9680"/>
        <dbReference type="ChEBI" id="CHEBI:15378"/>
        <dbReference type="ChEBI" id="CHEBI:57501"/>
        <dbReference type="ChEBI" id="CHEBI:57783"/>
        <dbReference type="ChEBI" id="CHEBI:58349"/>
        <dbReference type="ChEBI" id="CHEBI:78442"/>
        <dbReference type="ChEBI" id="CHEBI:78520"/>
        <dbReference type="EC" id="1.2.1.70"/>
    </reaction>
</comment>
<dbReference type="InterPro" id="IPR006151">
    <property type="entry name" value="Shikm_DH/Glu-tRNA_Rdtase"/>
</dbReference>
<feature type="binding site" evidence="9 11">
    <location>
        <position position="144"/>
    </location>
    <ligand>
        <name>substrate</name>
    </ligand>
</feature>
<dbReference type="EMBL" id="CAADEZ010000058">
    <property type="protein sequence ID" value="VFJ48348.1"/>
    <property type="molecule type" value="Genomic_DNA"/>
</dbReference>
<feature type="active site" description="Nucleophile" evidence="9 10">
    <location>
        <position position="87"/>
    </location>
</feature>
<dbReference type="InterPro" id="IPR036453">
    <property type="entry name" value="GluRdtase_dimer_dom_sf"/>
</dbReference>
<evidence type="ECO:0000313" key="21">
    <source>
        <dbReference type="EMBL" id="VFK08913.1"/>
    </source>
</evidence>
<dbReference type="UniPathway" id="UPA00251">
    <property type="reaction ID" value="UER00316"/>
</dbReference>
<dbReference type="SUPFAM" id="SSF69742">
    <property type="entry name" value="Glutamyl tRNA-reductase catalytic, N-terminal domain"/>
    <property type="match status" value="1"/>
</dbReference>
<name>A0A450T2E7_9GAMM</name>
<dbReference type="InterPro" id="IPR018214">
    <property type="entry name" value="GluRdtase_CS"/>
</dbReference>
<dbReference type="InterPro" id="IPR036343">
    <property type="entry name" value="GluRdtase_N_sf"/>
</dbReference>
<feature type="binding site" evidence="9 11">
    <location>
        <begin position="86"/>
        <end position="89"/>
    </location>
    <ligand>
        <name>substrate</name>
    </ligand>
</feature>
<dbReference type="Gene3D" id="3.40.50.720">
    <property type="entry name" value="NAD(P)-binding Rossmann-like Domain"/>
    <property type="match status" value="1"/>
</dbReference>
<dbReference type="EC" id="1.2.1.70" evidence="3 9"/>
<organism evidence="20">
    <name type="scientific">Candidatus Kentrum sp. FM</name>
    <dbReference type="NCBI Taxonomy" id="2126340"/>
    <lineage>
        <taxon>Bacteria</taxon>
        <taxon>Pseudomonadati</taxon>
        <taxon>Pseudomonadota</taxon>
        <taxon>Gammaproteobacteria</taxon>
        <taxon>Candidatus Kentrum</taxon>
    </lineage>
</organism>
<dbReference type="NCBIfam" id="TIGR01035">
    <property type="entry name" value="hemA"/>
    <property type="match status" value="1"/>
</dbReference>
<evidence type="ECO:0000313" key="20">
    <source>
        <dbReference type="EMBL" id="VFJ60442.1"/>
    </source>
</evidence>
<keyword evidence="6 9" id="KW-0627">Porphyrin biosynthesis</keyword>
<dbReference type="CDD" id="cd05213">
    <property type="entry name" value="NAD_bind_Glutamyl_tRNA_reduct"/>
    <property type="match status" value="1"/>
</dbReference>
<evidence type="ECO:0000256" key="2">
    <source>
        <dbReference type="ARBA" id="ARBA00005916"/>
    </source>
</evidence>
<dbReference type="PANTHER" id="PTHR43013">
    <property type="entry name" value="GLUTAMYL-TRNA REDUCTASE"/>
    <property type="match status" value="1"/>
</dbReference>
<feature type="domain" description="Quinate/shikimate 5-dehydrogenase/glutamyl-tRNA reductase" evidence="17">
    <location>
        <begin position="207"/>
        <end position="341"/>
    </location>
</feature>
<feature type="region of interest" description="Disordered" evidence="15">
    <location>
        <begin position="462"/>
        <end position="498"/>
    </location>
</feature>
<feature type="binding site" evidence="9 11">
    <location>
        <position position="155"/>
    </location>
    <ligand>
        <name>substrate</name>
    </ligand>
</feature>
<comment type="similarity">
    <text evidence="2 9 14">Belongs to the glutamyl-tRNA reductase family.</text>
</comment>
<evidence type="ECO:0000259" key="16">
    <source>
        <dbReference type="Pfam" id="PF00745"/>
    </source>
</evidence>
<dbReference type="InterPro" id="IPR036291">
    <property type="entry name" value="NAD(P)-bd_dom_sf"/>
</dbReference>
<dbReference type="PIRSF" id="PIRSF000445">
    <property type="entry name" value="4pyrrol_synth_GluRdtase"/>
    <property type="match status" value="1"/>
</dbReference>
<comment type="function">
    <text evidence="9">Catalyzes the NADPH-dependent reduction of glutamyl-tRNA(Glu) to glutamate 1-semialdehyde (GSA).</text>
</comment>
<dbReference type="SUPFAM" id="SSF51735">
    <property type="entry name" value="NAD(P)-binding Rossmann-fold domains"/>
    <property type="match status" value="1"/>
</dbReference>